<gene>
    <name evidence="2" type="ORF">SEVIR_6G018250v2</name>
</gene>
<evidence type="ECO:0000313" key="2">
    <source>
        <dbReference type="EMBL" id="TKW08264.1"/>
    </source>
</evidence>
<dbReference type="AlphaFoldDB" id="A0A4U6U2J4"/>
<dbReference type="EMBL" id="CM016557">
    <property type="protein sequence ID" value="TKW08264.1"/>
    <property type="molecule type" value="Genomic_DNA"/>
</dbReference>
<protein>
    <submittedName>
        <fullName evidence="2">Uncharacterized protein</fullName>
    </submittedName>
</protein>
<keyword evidence="3" id="KW-1185">Reference proteome</keyword>
<name>A0A4U6U2J4_SETVI</name>
<dbReference type="Gramene" id="TKW08264">
    <property type="protein sequence ID" value="TKW08264"/>
    <property type="gene ID" value="SEVIR_6G018250v2"/>
</dbReference>
<feature type="signal peptide" evidence="1">
    <location>
        <begin position="1"/>
        <end position="17"/>
    </location>
</feature>
<organism evidence="2 3">
    <name type="scientific">Setaria viridis</name>
    <name type="common">Green bristlegrass</name>
    <name type="synonym">Setaria italica subsp. viridis</name>
    <dbReference type="NCBI Taxonomy" id="4556"/>
    <lineage>
        <taxon>Eukaryota</taxon>
        <taxon>Viridiplantae</taxon>
        <taxon>Streptophyta</taxon>
        <taxon>Embryophyta</taxon>
        <taxon>Tracheophyta</taxon>
        <taxon>Spermatophyta</taxon>
        <taxon>Magnoliopsida</taxon>
        <taxon>Liliopsida</taxon>
        <taxon>Poales</taxon>
        <taxon>Poaceae</taxon>
        <taxon>PACMAD clade</taxon>
        <taxon>Panicoideae</taxon>
        <taxon>Panicodae</taxon>
        <taxon>Paniceae</taxon>
        <taxon>Cenchrinae</taxon>
        <taxon>Setaria</taxon>
    </lineage>
</organism>
<accession>A0A4U6U2J4</accession>
<evidence type="ECO:0000256" key="1">
    <source>
        <dbReference type="SAM" id="SignalP"/>
    </source>
</evidence>
<sequence length="48" mass="5459">MLIQMTAFLCMINACGRLLQTTESTFHVYFVSWMGPVTMIDAALHNFC</sequence>
<feature type="chain" id="PRO_5020721329" evidence="1">
    <location>
        <begin position="18"/>
        <end position="48"/>
    </location>
</feature>
<evidence type="ECO:0000313" key="3">
    <source>
        <dbReference type="Proteomes" id="UP000298652"/>
    </source>
</evidence>
<reference evidence="2" key="1">
    <citation type="submission" date="2019-03" db="EMBL/GenBank/DDBJ databases">
        <title>WGS assembly of Setaria viridis.</title>
        <authorList>
            <person name="Huang P."/>
            <person name="Jenkins J."/>
            <person name="Grimwood J."/>
            <person name="Barry K."/>
            <person name="Healey A."/>
            <person name="Mamidi S."/>
            <person name="Sreedasyam A."/>
            <person name="Shu S."/>
            <person name="Feldman M."/>
            <person name="Wu J."/>
            <person name="Yu Y."/>
            <person name="Chen C."/>
            <person name="Johnson J."/>
            <person name="Rokhsar D."/>
            <person name="Baxter I."/>
            <person name="Schmutz J."/>
            <person name="Brutnell T."/>
            <person name="Kellogg E."/>
        </authorList>
    </citation>
    <scope>NUCLEOTIDE SEQUENCE [LARGE SCALE GENOMIC DNA]</scope>
</reference>
<keyword evidence="1" id="KW-0732">Signal</keyword>
<dbReference type="Proteomes" id="UP000298652">
    <property type="component" value="Chromosome 6"/>
</dbReference>
<proteinExistence type="predicted"/>